<keyword evidence="3" id="KW-1185">Reference proteome</keyword>
<protein>
    <submittedName>
        <fullName evidence="4">WSN domain-containing protein</fullName>
    </submittedName>
</protein>
<dbReference type="STRING" id="1561998.A0A1I7UZF8"/>
<keyword evidence="1" id="KW-0472">Membrane</keyword>
<evidence type="ECO:0000313" key="3">
    <source>
        <dbReference type="Proteomes" id="UP000095282"/>
    </source>
</evidence>
<keyword evidence="1" id="KW-0812">Transmembrane</keyword>
<evidence type="ECO:0000259" key="2">
    <source>
        <dbReference type="SMART" id="SM00453"/>
    </source>
</evidence>
<proteinExistence type="predicted"/>
<name>A0A1I7UZF8_9PELO</name>
<dbReference type="Pfam" id="PF02206">
    <property type="entry name" value="WSN"/>
    <property type="match status" value="1"/>
</dbReference>
<evidence type="ECO:0000313" key="4">
    <source>
        <dbReference type="WBParaSite" id="Csp11.Scaffold630.g20880.t1"/>
    </source>
</evidence>
<keyword evidence="1" id="KW-1133">Transmembrane helix</keyword>
<dbReference type="PANTHER" id="PTHR32525:SF4">
    <property type="entry name" value="WSN DOMAIN-CONTAINING PROTEIN"/>
    <property type="match status" value="1"/>
</dbReference>
<dbReference type="eggNOG" id="ENOG502S4BN">
    <property type="taxonomic scope" value="Eukaryota"/>
</dbReference>
<dbReference type="WBParaSite" id="Csp11.Scaffold630.g20880.t1">
    <property type="protein sequence ID" value="Csp11.Scaffold630.g20880.t1"/>
    <property type="gene ID" value="Csp11.Scaffold630.g20880"/>
</dbReference>
<dbReference type="PANTHER" id="PTHR32525">
    <property type="entry name" value="PROTEIN-TYROSINE-PHOSPHATASE"/>
    <property type="match status" value="1"/>
</dbReference>
<accession>A0A1I7UZF8</accession>
<dbReference type="SMART" id="SM00453">
    <property type="entry name" value="WSN"/>
    <property type="match status" value="1"/>
</dbReference>
<feature type="domain" description="Domain of unknown function WSN" evidence="2">
    <location>
        <begin position="57"/>
        <end position="126"/>
    </location>
</feature>
<sequence>MPLYSSPFLRNVQISFAVYNTNTTVSLLPVDLDALNEFSDNSIAHPSRYPRAGGGPSHLDQAITHLKTINQMTTGIYIQDAIMESTAQPFDVIAELLNLNSLKTTDLRSPTDMKNMIAELKDIRSKLTIDYDKELTLLDFLRLKVEMDEVKQLKTWDLKDALMADMKEVQNNKGFDISVWEKLQSAFEVIQFAYLSTNQRQTQQTTDAFDAIKENSEKIIVSAPEALQNITASVKLKSGNTITYYLSSVPFLFGRIQSLEDHKGRLVTNNLEPVIKNIKTVAAFSRTLSPLLPTLSALQTAFNGTDISRTRIHTPGFRFADLKIIDSFASSYAQNEWIKKIIDIRKVSEALKPIHPFSKKTEKISEALNSHKPKSMYEMLDYLQKFEVSSFEPRDVIIGAMKCANDNDDLKVHISDIFDFGGMHDSLTSLRSEMVNLRKMLKEAAEFAKSAEVTKLLKGLVQISGRATESLEEAVKELNDFKPVEMKKILTKASKFKTDVRTGQFAIQKQTQATLEHLPNFLDKFESIFKDRKGIFRCLKDLPFGKESKETIRAIPVIWAHFYIPPTVVEDLDKLPELSRILWDARDQDKMIEEMSERRTEASEKLKWLGTQSNTVGQSIEGIMNLRNLLEHRKSFEAIQTGGEIFEMNLTEFQRTIRGVDTWAAGIPDLRNEEEVVRFAPVFREAVKVEGVENLEEIRQKVKEIGDGRMKREERIPFGRLQRALEGLDNVGMKFSGYRKHYEEMVEVLDDLGIFFMEYRFGEREIPEVQPGLLEKPWFIALLSVSGILTLLAAGLGVWYCRKKKKLCFRDKGKNELKLFFILIND</sequence>
<reference evidence="4" key="1">
    <citation type="submission" date="2016-11" db="UniProtKB">
        <authorList>
            <consortium name="WormBaseParasite"/>
        </authorList>
    </citation>
    <scope>IDENTIFICATION</scope>
</reference>
<organism evidence="3 4">
    <name type="scientific">Caenorhabditis tropicalis</name>
    <dbReference type="NCBI Taxonomy" id="1561998"/>
    <lineage>
        <taxon>Eukaryota</taxon>
        <taxon>Metazoa</taxon>
        <taxon>Ecdysozoa</taxon>
        <taxon>Nematoda</taxon>
        <taxon>Chromadorea</taxon>
        <taxon>Rhabditida</taxon>
        <taxon>Rhabditina</taxon>
        <taxon>Rhabditomorpha</taxon>
        <taxon>Rhabditoidea</taxon>
        <taxon>Rhabditidae</taxon>
        <taxon>Peloderinae</taxon>
        <taxon>Caenorhabditis</taxon>
    </lineage>
</organism>
<dbReference type="InterPro" id="IPR003125">
    <property type="entry name" value="WSN"/>
</dbReference>
<dbReference type="AlphaFoldDB" id="A0A1I7UZF8"/>
<feature type="transmembrane region" description="Helical" evidence="1">
    <location>
        <begin position="778"/>
        <end position="801"/>
    </location>
</feature>
<evidence type="ECO:0000256" key="1">
    <source>
        <dbReference type="SAM" id="Phobius"/>
    </source>
</evidence>
<dbReference type="Proteomes" id="UP000095282">
    <property type="component" value="Unplaced"/>
</dbReference>